<dbReference type="GO" id="GO:1901607">
    <property type="term" value="P:alpha-amino acid biosynthetic process"/>
    <property type="evidence" value="ECO:0007669"/>
    <property type="project" value="UniProtKB-ARBA"/>
</dbReference>
<evidence type="ECO:0000259" key="2">
    <source>
        <dbReference type="Pfam" id="PF01370"/>
    </source>
</evidence>
<dbReference type="PANTHER" id="PTHR48079:SF6">
    <property type="entry name" value="NAD(P)-BINDING DOMAIN-CONTAINING PROTEIN-RELATED"/>
    <property type="match status" value="1"/>
</dbReference>
<dbReference type="PANTHER" id="PTHR48079">
    <property type="entry name" value="PROTEIN YEEZ"/>
    <property type="match status" value="1"/>
</dbReference>
<dbReference type="OrthoDB" id="2130169at2759"/>
<name>A0A8H8RYI6_9HELO</name>
<keyword evidence="4" id="KW-1185">Reference proteome</keyword>
<dbReference type="InterPro" id="IPR036291">
    <property type="entry name" value="NAD(P)-bd_dom_sf"/>
</dbReference>
<evidence type="ECO:0000313" key="4">
    <source>
        <dbReference type="Proteomes" id="UP000443090"/>
    </source>
</evidence>
<feature type="domain" description="NAD-dependent epimerase/dehydratase" evidence="2">
    <location>
        <begin position="147"/>
        <end position="226"/>
    </location>
</feature>
<protein>
    <recommendedName>
        <fullName evidence="5">NAD-dependent epimerase/dehydratase domain-containing protein</fullName>
    </recommendedName>
</protein>
<organism evidence="3 4">
    <name type="scientific">Lachnellula occidentalis</name>
    <dbReference type="NCBI Taxonomy" id="215460"/>
    <lineage>
        <taxon>Eukaryota</taxon>
        <taxon>Fungi</taxon>
        <taxon>Dikarya</taxon>
        <taxon>Ascomycota</taxon>
        <taxon>Pezizomycotina</taxon>
        <taxon>Leotiomycetes</taxon>
        <taxon>Helotiales</taxon>
        <taxon>Lachnaceae</taxon>
        <taxon>Lachnellula</taxon>
    </lineage>
</organism>
<dbReference type="GO" id="GO:0004029">
    <property type="term" value="F:aldehyde dehydrogenase (NAD+) activity"/>
    <property type="evidence" value="ECO:0007669"/>
    <property type="project" value="TreeGrafter"/>
</dbReference>
<dbReference type="GO" id="GO:0051287">
    <property type="term" value="F:NAD binding"/>
    <property type="evidence" value="ECO:0007669"/>
    <property type="project" value="InterPro"/>
</dbReference>
<evidence type="ECO:0008006" key="5">
    <source>
        <dbReference type="Google" id="ProtNLM"/>
    </source>
</evidence>
<dbReference type="Gene3D" id="3.40.50.720">
    <property type="entry name" value="NAD(P)-binding Rossmann-like Domain"/>
    <property type="match status" value="1"/>
</dbReference>
<sequence length="324" mass="35522">MAPRIFITGASGYVGGQFISNMLGKHPEYQIIGLVRTKEQGEKLTSKYPSVQLAIGDLDSSEVLVEQSKLADVVIQAADCDHLNAITFIMQGLSSGQKHGFFIQLSGAASVLDISNGVGQPSTKVWDDLVDLDDILGFDETRMHSTSDKLVFSEGKKHGVRTAIVAPPMIYGKGEGIKEWSMGLPWLAELFKKRGKGFKLGKGKTLVSHIHVRDIADVLVYFAEQALGADGGRVEWGERGFYYAEAGENTYLDIVAAIAREMAGKGMIETAELDELTSEEANRLHVWATAMWGSNMRIRASRLRGLEWVPKQPGAIETVFEMLE</sequence>
<evidence type="ECO:0000259" key="1">
    <source>
        <dbReference type="Pfam" id="PF01118"/>
    </source>
</evidence>
<dbReference type="GO" id="GO:0005737">
    <property type="term" value="C:cytoplasm"/>
    <property type="evidence" value="ECO:0007669"/>
    <property type="project" value="TreeGrafter"/>
</dbReference>
<accession>A0A8H8RYI6</accession>
<feature type="domain" description="Semialdehyde dehydrogenase NAD-binding" evidence="1">
    <location>
        <begin position="5"/>
        <end position="81"/>
    </location>
</feature>
<dbReference type="SUPFAM" id="SSF51735">
    <property type="entry name" value="NAD(P)-binding Rossmann-fold domains"/>
    <property type="match status" value="1"/>
</dbReference>
<dbReference type="InterPro" id="IPR001509">
    <property type="entry name" value="Epimerase_deHydtase"/>
</dbReference>
<dbReference type="EMBL" id="QGMI01000292">
    <property type="protein sequence ID" value="TVY43164.1"/>
    <property type="molecule type" value="Genomic_DNA"/>
</dbReference>
<gene>
    <name evidence="3" type="primary">YLL056C_0</name>
    <name evidence="3" type="ORF">LOCC1_G003181</name>
</gene>
<dbReference type="Proteomes" id="UP000443090">
    <property type="component" value="Unassembled WGS sequence"/>
</dbReference>
<dbReference type="InterPro" id="IPR051783">
    <property type="entry name" value="NAD(P)-dependent_oxidoreduct"/>
</dbReference>
<dbReference type="Pfam" id="PF01118">
    <property type="entry name" value="Semialdhyde_dh"/>
    <property type="match status" value="1"/>
</dbReference>
<reference evidence="3 4" key="1">
    <citation type="submission" date="2018-05" db="EMBL/GenBank/DDBJ databases">
        <title>Genome sequencing and assembly of the regulated plant pathogen Lachnellula willkommii and related sister species for the development of diagnostic species identification markers.</title>
        <authorList>
            <person name="Giroux E."/>
            <person name="Bilodeau G."/>
        </authorList>
    </citation>
    <scope>NUCLEOTIDE SEQUENCE [LARGE SCALE GENOMIC DNA]</scope>
    <source>
        <strain evidence="3 4">CBS 160.35</strain>
    </source>
</reference>
<evidence type="ECO:0000313" key="3">
    <source>
        <dbReference type="EMBL" id="TVY43164.1"/>
    </source>
</evidence>
<comment type="caution">
    <text evidence="3">The sequence shown here is derived from an EMBL/GenBank/DDBJ whole genome shotgun (WGS) entry which is preliminary data.</text>
</comment>
<dbReference type="InterPro" id="IPR000534">
    <property type="entry name" value="Semialdehyde_DH_NAD-bd"/>
</dbReference>
<dbReference type="Pfam" id="PF01370">
    <property type="entry name" value="Epimerase"/>
    <property type="match status" value="1"/>
</dbReference>
<dbReference type="AlphaFoldDB" id="A0A8H8RYI6"/>
<proteinExistence type="predicted"/>